<reference evidence="2 3" key="1">
    <citation type="submission" date="2018-08" db="EMBL/GenBank/DDBJ databases">
        <title>Cellulomonas rhizosphaerae sp. nov., a novel actinomycete isolated from soil.</title>
        <authorList>
            <person name="Tian Y."/>
        </authorList>
    </citation>
    <scope>NUCLEOTIDE SEQUENCE [LARGE SCALE GENOMIC DNA]</scope>
    <source>
        <strain evidence="2 3">NEAU-TCZ24</strain>
    </source>
</reference>
<feature type="transmembrane region" description="Helical" evidence="1">
    <location>
        <begin position="36"/>
        <end position="56"/>
    </location>
</feature>
<name>A0A413RIZ0_9CELL</name>
<keyword evidence="1" id="KW-0472">Membrane</keyword>
<dbReference type="AlphaFoldDB" id="A0A413RIZ0"/>
<keyword evidence="1" id="KW-1133">Transmembrane helix</keyword>
<protein>
    <submittedName>
        <fullName evidence="2">Uncharacterized protein</fullName>
    </submittedName>
</protein>
<proteinExistence type="predicted"/>
<accession>A0A413RIZ0</accession>
<comment type="caution">
    <text evidence="2">The sequence shown here is derived from an EMBL/GenBank/DDBJ whole genome shotgun (WGS) entry which is preliminary data.</text>
</comment>
<sequence>MTTDFLTDLGAIEDAQALPIETIQHRARTIRRHRRARGVGVVGAVAATLVLGIGALPGHPTSGPDGFVGVAQAEGPDRCNEGGGDGALPRDQWSRTPDAARLAAVISSPDLPSLRTAALTQSTADCAQVAPVAVLYSTAPSLRAITIWADVPNPYEGQEGIVDLQVRGTSGRLLTLSDGERVLSWSEGNERWYAEASGLDDKQLTATLNALSFERGHVAAPTVPRAWNTAEVPVPDESLTTRTWSVTYGQGDERIGLQVVLASHSPVEVASRAASYTTLTTVNGHVAAYTSNGQLWWNADGLGYVLNGAGGIERLTELAAAVEHVALDNTQIATAGMTDDEDTGR</sequence>
<keyword evidence="3" id="KW-1185">Reference proteome</keyword>
<gene>
    <name evidence="2" type="ORF">D1825_14260</name>
</gene>
<dbReference type="EMBL" id="QWKP01000214">
    <property type="protein sequence ID" value="RHA38433.1"/>
    <property type="molecule type" value="Genomic_DNA"/>
</dbReference>
<evidence type="ECO:0000313" key="2">
    <source>
        <dbReference type="EMBL" id="RHA38433.1"/>
    </source>
</evidence>
<evidence type="ECO:0000313" key="3">
    <source>
        <dbReference type="Proteomes" id="UP000283374"/>
    </source>
</evidence>
<dbReference type="Proteomes" id="UP000283374">
    <property type="component" value="Unassembled WGS sequence"/>
</dbReference>
<organism evidence="2 3">
    <name type="scientific">Cellulomonas rhizosphaerae</name>
    <dbReference type="NCBI Taxonomy" id="2293719"/>
    <lineage>
        <taxon>Bacteria</taxon>
        <taxon>Bacillati</taxon>
        <taxon>Actinomycetota</taxon>
        <taxon>Actinomycetes</taxon>
        <taxon>Micrococcales</taxon>
        <taxon>Cellulomonadaceae</taxon>
        <taxon>Cellulomonas</taxon>
    </lineage>
</organism>
<dbReference type="RefSeq" id="WP_118768077.1">
    <property type="nucleotide sequence ID" value="NZ_QWKP01000214.1"/>
</dbReference>
<keyword evidence="1" id="KW-0812">Transmembrane</keyword>
<evidence type="ECO:0000256" key="1">
    <source>
        <dbReference type="SAM" id="Phobius"/>
    </source>
</evidence>